<keyword evidence="12" id="KW-0249">Electron transport</keyword>
<dbReference type="Gene3D" id="1.20.1300.10">
    <property type="entry name" value="Fumarate reductase/succinate dehydrogenase, transmembrane subunit"/>
    <property type="match status" value="1"/>
</dbReference>
<protein>
    <recommendedName>
        <fullName evidence="6">Succinate dehydrogenase hydrophobic membrane anchor subunit</fullName>
    </recommendedName>
</protein>
<evidence type="ECO:0000256" key="16">
    <source>
        <dbReference type="SAM" id="Phobius"/>
    </source>
</evidence>
<dbReference type="RefSeq" id="WP_076626314.1">
    <property type="nucleotide sequence ID" value="NZ_CP019312.1"/>
</dbReference>
<keyword evidence="7" id="KW-0813">Transport</keyword>
<reference evidence="17 18" key="1">
    <citation type="submission" date="2017-01" db="EMBL/GenBank/DDBJ databases">
        <title>Complete genome of Tateyamaria omphalii DOK1-4 isolated from seawater in Dokdo.</title>
        <authorList>
            <person name="Kim J.H."/>
            <person name="Chi W.-J."/>
        </authorList>
    </citation>
    <scope>NUCLEOTIDE SEQUENCE [LARGE SCALE GENOMIC DNA]</scope>
    <source>
        <strain evidence="17 18">DOK1-4</strain>
    </source>
</reference>
<evidence type="ECO:0000256" key="7">
    <source>
        <dbReference type="ARBA" id="ARBA00022448"/>
    </source>
</evidence>
<keyword evidence="18" id="KW-1185">Reference proteome</keyword>
<dbReference type="InterPro" id="IPR034804">
    <property type="entry name" value="SQR/QFR_C/D"/>
</dbReference>
<keyword evidence="15 16" id="KW-0472">Membrane</keyword>
<dbReference type="InterPro" id="IPR014312">
    <property type="entry name" value="Succ_DH_anchor"/>
</dbReference>
<comment type="subcellular location">
    <subcellularLocation>
        <location evidence="3">Membrane</location>
        <topology evidence="3">Multi-pass membrane protein</topology>
    </subcellularLocation>
</comment>
<dbReference type="STRING" id="299262.BWR18_01060"/>
<dbReference type="NCBIfam" id="TIGR02968">
    <property type="entry name" value="succ_dehyd_anc"/>
    <property type="match status" value="1"/>
</dbReference>
<keyword evidence="14" id="KW-0408">Iron</keyword>
<feature type="transmembrane region" description="Helical" evidence="16">
    <location>
        <begin position="55"/>
        <end position="77"/>
    </location>
</feature>
<evidence type="ECO:0000256" key="10">
    <source>
        <dbReference type="ARBA" id="ARBA00022692"/>
    </source>
</evidence>
<feature type="transmembrane region" description="Helical" evidence="16">
    <location>
        <begin position="98"/>
        <end position="122"/>
    </location>
</feature>
<dbReference type="EMBL" id="CP019312">
    <property type="protein sequence ID" value="APX10446.1"/>
    <property type="molecule type" value="Genomic_DNA"/>
</dbReference>
<organism evidence="17 18">
    <name type="scientific">Tateyamaria omphalii</name>
    <dbReference type="NCBI Taxonomy" id="299262"/>
    <lineage>
        <taxon>Bacteria</taxon>
        <taxon>Pseudomonadati</taxon>
        <taxon>Pseudomonadota</taxon>
        <taxon>Alphaproteobacteria</taxon>
        <taxon>Rhodobacterales</taxon>
        <taxon>Roseobacteraceae</taxon>
        <taxon>Tateyamaria</taxon>
    </lineage>
</organism>
<sequence length="123" mass="13243">MRFLTDRKRATGLGSGREGTHHHWQMMVSSILLVPLVPILVILFGAALGGTHAEVLAFFSRPIPAILMALSLIVVVQHLMREAHAAIEDYIHGTAGKLTLIATTAFAYTMIAAGLFAIARIAL</sequence>
<comment type="cofactor">
    <cofactor evidence="1">
        <name>heme</name>
        <dbReference type="ChEBI" id="CHEBI:30413"/>
    </cofactor>
</comment>
<evidence type="ECO:0000313" key="17">
    <source>
        <dbReference type="EMBL" id="APX10446.1"/>
    </source>
</evidence>
<evidence type="ECO:0000313" key="18">
    <source>
        <dbReference type="Proteomes" id="UP000186336"/>
    </source>
</evidence>
<dbReference type="AlphaFoldDB" id="A0A1P8MQU5"/>
<evidence type="ECO:0000256" key="13">
    <source>
        <dbReference type="ARBA" id="ARBA00022989"/>
    </source>
</evidence>
<evidence type="ECO:0000256" key="14">
    <source>
        <dbReference type="ARBA" id="ARBA00023004"/>
    </source>
</evidence>
<dbReference type="GO" id="GO:0046872">
    <property type="term" value="F:metal ion binding"/>
    <property type="evidence" value="ECO:0007669"/>
    <property type="project" value="UniProtKB-KW"/>
</dbReference>
<gene>
    <name evidence="17" type="ORF">BWR18_01060</name>
</gene>
<comment type="subunit">
    <text evidence="5">Part of an enzyme complex containing four subunits: a flavoprotein, an iron-sulfur protein, plus two membrane-anchoring proteins, SdhC and SdhD.</text>
</comment>
<evidence type="ECO:0000256" key="11">
    <source>
        <dbReference type="ARBA" id="ARBA00022723"/>
    </source>
</evidence>
<keyword evidence="13 16" id="KW-1133">Transmembrane helix</keyword>
<evidence type="ECO:0000256" key="2">
    <source>
        <dbReference type="ARBA" id="ARBA00004050"/>
    </source>
</evidence>
<accession>A0A1P8MQU5</accession>
<evidence type="ECO:0000256" key="6">
    <source>
        <dbReference type="ARBA" id="ARBA00019425"/>
    </source>
</evidence>
<evidence type="ECO:0000256" key="3">
    <source>
        <dbReference type="ARBA" id="ARBA00004141"/>
    </source>
</evidence>
<keyword evidence="10 16" id="KW-0812">Transmembrane</keyword>
<dbReference type="GO" id="GO:0016020">
    <property type="term" value="C:membrane"/>
    <property type="evidence" value="ECO:0007669"/>
    <property type="project" value="UniProtKB-SubCell"/>
</dbReference>
<dbReference type="Pfam" id="PF01127">
    <property type="entry name" value="Sdh_cyt"/>
    <property type="match status" value="1"/>
</dbReference>
<dbReference type="KEGG" id="tom:BWR18_01060"/>
<name>A0A1P8MQU5_9RHOB</name>
<dbReference type="CDD" id="cd03495">
    <property type="entry name" value="SQR_TypeC_SdhD_like"/>
    <property type="match status" value="1"/>
</dbReference>
<evidence type="ECO:0000256" key="1">
    <source>
        <dbReference type="ARBA" id="ARBA00001971"/>
    </source>
</evidence>
<evidence type="ECO:0000256" key="12">
    <source>
        <dbReference type="ARBA" id="ARBA00022982"/>
    </source>
</evidence>
<keyword evidence="8" id="KW-0816">Tricarboxylic acid cycle</keyword>
<dbReference type="GO" id="GO:0006099">
    <property type="term" value="P:tricarboxylic acid cycle"/>
    <property type="evidence" value="ECO:0007669"/>
    <property type="project" value="UniProtKB-UniPathway"/>
</dbReference>
<evidence type="ECO:0000256" key="5">
    <source>
        <dbReference type="ARBA" id="ARBA00011558"/>
    </source>
</evidence>
<evidence type="ECO:0000256" key="9">
    <source>
        <dbReference type="ARBA" id="ARBA00022617"/>
    </source>
</evidence>
<comment type="function">
    <text evidence="2">Membrane-anchoring subunit of succinate dehydrogenase (SDH).</text>
</comment>
<keyword evidence="9" id="KW-0349">Heme</keyword>
<evidence type="ECO:0000256" key="8">
    <source>
        <dbReference type="ARBA" id="ARBA00022532"/>
    </source>
</evidence>
<proteinExistence type="predicted"/>
<dbReference type="GO" id="GO:0020037">
    <property type="term" value="F:heme binding"/>
    <property type="evidence" value="ECO:0007669"/>
    <property type="project" value="InterPro"/>
</dbReference>
<comment type="pathway">
    <text evidence="4">Carbohydrate metabolism; tricarboxylic acid cycle.</text>
</comment>
<dbReference type="Proteomes" id="UP000186336">
    <property type="component" value="Chromosome"/>
</dbReference>
<dbReference type="SUPFAM" id="SSF81343">
    <property type="entry name" value="Fumarate reductase respiratory complex transmembrane subunits"/>
    <property type="match status" value="1"/>
</dbReference>
<dbReference type="OrthoDB" id="9809280at2"/>
<keyword evidence="11" id="KW-0479">Metal-binding</keyword>
<dbReference type="UniPathway" id="UPA00223"/>
<evidence type="ECO:0000256" key="15">
    <source>
        <dbReference type="ARBA" id="ARBA00023136"/>
    </source>
</evidence>
<dbReference type="InterPro" id="IPR000701">
    <property type="entry name" value="SuccDH_FuR_B_TM-su"/>
</dbReference>
<evidence type="ECO:0000256" key="4">
    <source>
        <dbReference type="ARBA" id="ARBA00005163"/>
    </source>
</evidence>
<feature type="transmembrane region" description="Helical" evidence="16">
    <location>
        <begin position="27"/>
        <end position="49"/>
    </location>
</feature>